<feature type="region of interest" description="Disordered" evidence="2">
    <location>
        <begin position="90"/>
        <end position="121"/>
    </location>
</feature>
<name>A0A1I8NGY4_MUSDO</name>
<keyword evidence="1" id="KW-0863">Zinc-finger</keyword>
<keyword evidence="1" id="KW-0479">Metal-binding</keyword>
<dbReference type="Pfam" id="PF04438">
    <property type="entry name" value="zf-HIT"/>
    <property type="match status" value="1"/>
</dbReference>
<dbReference type="InterPro" id="IPR007529">
    <property type="entry name" value="Znf_HIT"/>
</dbReference>
<evidence type="ECO:0000313" key="4">
    <source>
        <dbReference type="EnsemblMetazoa" id="MDOA015037-PA"/>
    </source>
</evidence>
<dbReference type="InterPro" id="IPR039646">
    <property type="entry name" value="ZNHIT2"/>
</dbReference>
<organism evidence="4">
    <name type="scientific">Musca domestica</name>
    <name type="common">House fly</name>
    <dbReference type="NCBI Taxonomy" id="7370"/>
    <lineage>
        <taxon>Eukaryota</taxon>
        <taxon>Metazoa</taxon>
        <taxon>Ecdysozoa</taxon>
        <taxon>Arthropoda</taxon>
        <taxon>Hexapoda</taxon>
        <taxon>Insecta</taxon>
        <taxon>Pterygota</taxon>
        <taxon>Neoptera</taxon>
        <taxon>Endopterygota</taxon>
        <taxon>Diptera</taxon>
        <taxon>Brachycera</taxon>
        <taxon>Muscomorpha</taxon>
        <taxon>Muscoidea</taxon>
        <taxon>Muscidae</taxon>
        <taxon>Musca</taxon>
    </lineage>
</organism>
<dbReference type="PANTHER" id="PTHR15555">
    <property type="entry name" value="ZINC FINGER HIT DOMAIN CONTAINING PROTEIN 2 PROTEIN FON -RELATED"/>
    <property type="match status" value="1"/>
</dbReference>
<dbReference type="STRING" id="7370.A0A1I8NGY4"/>
<evidence type="ECO:0000259" key="3">
    <source>
        <dbReference type="PROSITE" id="PS51083"/>
    </source>
</evidence>
<dbReference type="PANTHER" id="PTHR15555:SF0">
    <property type="entry name" value="ZINC FINGER HIT DOMAIN-CONTAINING PROTEIN 2"/>
    <property type="match status" value="1"/>
</dbReference>
<evidence type="ECO:0000256" key="2">
    <source>
        <dbReference type="SAM" id="MobiDB-lite"/>
    </source>
</evidence>
<dbReference type="SUPFAM" id="SSF144232">
    <property type="entry name" value="HIT/MYND zinc finger-like"/>
    <property type="match status" value="1"/>
</dbReference>
<protein>
    <recommendedName>
        <fullName evidence="3">HIT-type domain-containing protein</fullName>
    </recommendedName>
</protein>
<evidence type="ECO:0000256" key="1">
    <source>
        <dbReference type="PROSITE-ProRule" id="PRU00453"/>
    </source>
</evidence>
<proteinExistence type="predicted"/>
<feature type="domain" description="HIT-type" evidence="3">
    <location>
        <begin position="9"/>
        <end position="42"/>
    </location>
</feature>
<accession>A0A1I8NGY4</accession>
<gene>
    <name evidence="4" type="primary">101896889</name>
</gene>
<keyword evidence="1" id="KW-0862">Zinc</keyword>
<dbReference type="PROSITE" id="PS51083">
    <property type="entry name" value="ZF_HIT"/>
    <property type="match status" value="1"/>
</dbReference>
<dbReference type="VEuPathDB" id="VectorBase:MDOA015037"/>
<sequence>MSEISENLCQICNKQKFKYTCPRCNIAYCSVDCYKSQAHIKCSEAFYKQCIQDELAAKMGDGGQGNSDDVRKMYDILRRIRESDAGIPIEDFDRDSLDSDDETCGPEDDEEADTNGVEGGQHGEFEECYELDIAERLKDVDINDADEVWEHLTQEEKEEFKKLLATGDIMKLVPDFRPWWLKDNKTSKIVDISKKNEGDCHRNIPPIYENIATFSTICSKEPAPCLHYNLWNILTAYACTARYFHGEQLANPNESAAFMVNLSSSLKYGTNFEEVEDAIVSVEIEALTTGNGAAQLLPTNSPQTLIVESRDQLHADAKALMSTRHNKLAALSDILKIFQLTKNILKKAKKEHAEFQKLFALSSGMEELTRTKTQQIVKKLEFYLSYVNRDAESDLK</sequence>
<dbReference type="RefSeq" id="XP_005186078.3">
    <property type="nucleotide sequence ID" value="XM_005186021.4"/>
</dbReference>
<dbReference type="CDD" id="cd23024">
    <property type="entry name" value="zf-HIT_ZNHIT2-3"/>
    <property type="match status" value="1"/>
</dbReference>
<feature type="compositionally biased region" description="Acidic residues" evidence="2">
    <location>
        <begin position="90"/>
        <end position="113"/>
    </location>
</feature>
<reference evidence="4" key="1">
    <citation type="submission" date="2020-05" db="UniProtKB">
        <authorList>
            <consortium name="EnsemblMetazoa"/>
        </authorList>
    </citation>
    <scope>IDENTIFICATION</scope>
    <source>
        <strain evidence="4">Aabys</strain>
    </source>
</reference>
<dbReference type="EnsemblMetazoa" id="MDOA015037-RA">
    <property type="protein sequence ID" value="MDOA015037-PA"/>
    <property type="gene ID" value="MDOA015037"/>
</dbReference>
<dbReference type="GO" id="GO:0008270">
    <property type="term" value="F:zinc ion binding"/>
    <property type="evidence" value="ECO:0007669"/>
    <property type="project" value="UniProtKB-UniRule"/>
</dbReference>
<dbReference type="eggNOG" id="KOG4317">
    <property type="taxonomic scope" value="Eukaryota"/>
</dbReference>
<dbReference type="Gene3D" id="3.30.60.190">
    <property type="match status" value="1"/>
</dbReference>
<dbReference type="AlphaFoldDB" id="A0A1I8NGY4"/>
<dbReference type="OrthoDB" id="10005492at2759"/>
<dbReference type="KEGG" id="mde:101896889"/>
<dbReference type="VEuPathDB" id="VectorBase:MDOMA2_002730"/>